<protein>
    <submittedName>
        <fullName evidence="1">Cytidylate kinase</fullName>
    </submittedName>
</protein>
<gene>
    <name evidence="1" type="ORF">A8806_10346</name>
</gene>
<dbReference type="GO" id="GO:0016301">
    <property type="term" value="F:kinase activity"/>
    <property type="evidence" value="ECO:0007669"/>
    <property type="project" value="UniProtKB-KW"/>
</dbReference>
<comment type="caution">
    <text evidence="1">The sequence shown here is derived from an EMBL/GenBank/DDBJ whole genome shotgun (WGS) entry which is preliminary data.</text>
</comment>
<dbReference type="EMBL" id="QGDL01000003">
    <property type="protein sequence ID" value="PWJ30642.1"/>
    <property type="molecule type" value="Genomic_DNA"/>
</dbReference>
<dbReference type="RefSeq" id="WP_242995964.1">
    <property type="nucleotide sequence ID" value="NZ_BAAACK010000004.1"/>
</dbReference>
<proteinExistence type="predicted"/>
<keyword evidence="2" id="KW-1185">Reference proteome</keyword>
<evidence type="ECO:0000313" key="2">
    <source>
        <dbReference type="Proteomes" id="UP000245845"/>
    </source>
</evidence>
<dbReference type="AlphaFoldDB" id="A0A2Y9BDC3"/>
<name>A0A2Y9BDC3_9FIRM</name>
<dbReference type="Proteomes" id="UP000245845">
    <property type="component" value="Unassembled WGS sequence"/>
</dbReference>
<sequence length="215" mass="25135">MVHTIPGTKKAGKTMGRRVITIGRQYGSNGHRIAKKLSERLGIHYYDKELIKIAGEMQNITYEELLKVDEKRANPWRYPVEDEVQMAKQFRFEPMNDVLFYTQVEIIKDLAAKEDCIIVGRCANDILKGYEGCRSVFIHAPFEKRVEVIMERASVDEREASLLIKKIDKQRRYYYNYFTDQKWEDMTQYDICLNSGSVCEEQILDVLAALYESIL</sequence>
<accession>A0A2Y9BDC3</accession>
<dbReference type="InterPro" id="IPR027417">
    <property type="entry name" value="P-loop_NTPase"/>
</dbReference>
<keyword evidence="1" id="KW-0808">Transferase</keyword>
<dbReference type="SUPFAM" id="SSF52540">
    <property type="entry name" value="P-loop containing nucleoside triphosphate hydrolases"/>
    <property type="match status" value="1"/>
</dbReference>
<dbReference type="Pfam" id="PF13189">
    <property type="entry name" value="Cytidylate_kin2"/>
    <property type="match status" value="1"/>
</dbReference>
<keyword evidence="1" id="KW-0418">Kinase</keyword>
<evidence type="ECO:0000313" key="1">
    <source>
        <dbReference type="EMBL" id="PWJ30642.1"/>
    </source>
</evidence>
<organism evidence="1 2">
    <name type="scientific">Faecalicatena orotica</name>
    <dbReference type="NCBI Taxonomy" id="1544"/>
    <lineage>
        <taxon>Bacteria</taxon>
        <taxon>Bacillati</taxon>
        <taxon>Bacillota</taxon>
        <taxon>Clostridia</taxon>
        <taxon>Lachnospirales</taxon>
        <taxon>Lachnospiraceae</taxon>
        <taxon>Faecalicatena</taxon>
    </lineage>
</organism>
<reference evidence="1 2" key="1">
    <citation type="submission" date="2018-05" db="EMBL/GenBank/DDBJ databases">
        <title>The Hungate 1000. A catalogue of reference genomes from the rumen microbiome.</title>
        <authorList>
            <person name="Kelly W."/>
        </authorList>
    </citation>
    <scope>NUCLEOTIDE SEQUENCE [LARGE SCALE GENOMIC DNA]</scope>
    <source>
        <strain evidence="1 2">NLAE-zl-C242</strain>
    </source>
</reference>
<dbReference type="Gene3D" id="3.40.50.300">
    <property type="entry name" value="P-loop containing nucleotide triphosphate hydrolases"/>
    <property type="match status" value="1"/>
</dbReference>